<feature type="region of interest" description="Disordered" evidence="1">
    <location>
        <begin position="1"/>
        <end position="24"/>
    </location>
</feature>
<comment type="caution">
    <text evidence="2">The sequence shown here is derived from an EMBL/GenBank/DDBJ whole genome shotgun (WGS) entry which is preliminary data.</text>
</comment>
<sequence>MRRGEKRVEEEKSGWRRRKGGGVGGVCKKSAKYKVQQMVKCSYVSSIKITKAGNQKVLQPGYLLCTEAGSGEQQPGVGVQSMLPPLTGCLSEICHRGRGGRPPKPQHE</sequence>
<gene>
    <name evidence="2" type="ORF">D4764_16G0008050</name>
</gene>
<keyword evidence="3" id="KW-1185">Reference proteome</keyword>
<evidence type="ECO:0000313" key="3">
    <source>
        <dbReference type="Proteomes" id="UP000324091"/>
    </source>
</evidence>
<dbReference type="AlphaFoldDB" id="A0A5C6NZR3"/>
<proteinExistence type="predicted"/>
<name>A0A5C6NZR3_9TELE</name>
<dbReference type="Proteomes" id="UP000324091">
    <property type="component" value="Chromosome 16"/>
</dbReference>
<reference evidence="2 3" key="1">
    <citation type="submission" date="2019-04" db="EMBL/GenBank/DDBJ databases">
        <title>Chromosome genome assembly for Takifugu flavidus.</title>
        <authorList>
            <person name="Xiao S."/>
        </authorList>
    </citation>
    <scope>NUCLEOTIDE SEQUENCE [LARGE SCALE GENOMIC DNA]</scope>
    <source>
        <strain evidence="2">HTHZ2018</strain>
        <tissue evidence="2">Muscle</tissue>
    </source>
</reference>
<feature type="compositionally biased region" description="Basic and acidic residues" evidence="1">
    <location>
        <begin position="1"/>
        <end position="14"/>
    </location>
</feature>
<protein>
    <submittedName>
        <fullName evidence="2">Uncharacterized protein</fullName>
    </submittedName>
</protein>
<evidence type="ECO:0000256" key="1">
    <source>
        <dbReference type="SAM" id="MobiDB-lite"/>
    </source>
</evidence>
<organism evidence="2 3">
    <name type="scientific">Takifugu flavidus</name>
    <name type="common">sansaifugu</name>
    <dbReference type="NCBI Taxonomy" id="433684"/>
    <lineage>
        <taxon>Eukaryota</taxon>
        <taxon>Metazoa</taxon>
        <taxon>Chordata</taxon>
        <taxon>Craniata</taxon>
        <taxon>Vertebrata</taxon>
        <taxon>Euteleostomi</taxon>
        <taxon>Actinopterygii</taxon>
        <taxon>Neopterygii</taxon>
        <taxon>Teleostei</taxon>
        <taxon>Neoteleostei</taxon>
        <taxon>Acanthomorphata</taxon>
        <taxon>Eupercaria</taxon>
        <taxon>Tetraodontiformes</taxon>
        <taxon>Tetradontoidea</taxon>
        <taxon>Tetraodontidae</taxon>
        <taxon>Takifugu</taxon>
    </lineage>
</organism>
<evidence type="ECO:0000313" key="2">
    <source>
        <dbReference type="EMBL" id="TWW72308.1"/>
    </source>
</evidence>
<dbReference type="EMBL" id="RHFK02000008">
    <property type="protein sequence ID" value="TWW72308.1"/>
    <property type="molecule type" value="Genomic_DNA"/>
</dbReference>
<accession>A0A5C6NZR3</accession>